<evidence type="ECO:0008006" key="9">
    <source>
        <dbReference type="Google" id="ProtNLM"/>
    </source>
</evidence>
<protein>
    <recommendedName>
        <fullName evidence="9">Transmembrane protein 184C</fullName>
    </recommendedName>
</protein>
<sequence>MSDARVVCAKWRSWIEPLILSLYIILLLVALPMCVLVFKSEETNLRTRTWFIGGILFFLSVPVSLHTIIQHLIHYTKPNLQRHIIRILWMPLIYAASAWFSLRFPNGAIYFDTFRECYEAYVIYNFMRFLLNFLSDRCDIIYALELKPQQLHVFPIRWILPSWDMGYDFLVYCKLGVLQYTVIMPVITAIAFICEALGVYNEGTFDFKSAWSYLVIFANMSQIWAMYCLILFYQACKEELAPMRPLSKFLCVKLIVFASFWQSIAIAITVNIGLARGQKAIPEQDIKSVSTGLQDILICGEMVVASIAHHFAFSYVPFIDLAAPQVPCCHSFWTMLDVRDVTSDMAEQAKVVGSHIRGGRPPSSMHRRNDERSRLMDESPSQDDYQSRSNSVASSIQEFLTPANLSRPAPLALPPDAISSEALLDSDETFYDAPSPGPTIEFHTPHSR</sequence>
<accession>A0A1D1VQE5</accession>
<keyword evidence="4 6" id="KW-0472">Membrane</keyword>
<feature type="transmembrane region" description="Helical" evidence="6">
    <location>
        <begin position="50"/>
        <end position="72"/>
    </location>
</feature>
<keyword evidence="2 6" id="KW-0812">Transmembrane</keyword>
<feature type="transmembrane region" description="Helical" evidence="6">
    <location>
        <begin position="254"/>
        <end position="274"/>
    </location>
</feature>
<name>A0A1D1VQE5_RAMVA</name>
<proteinExistence type="predicted"/>
<dbReference type="Pfam" id="PF03619">
    <property type="entry name" value="Solute_trans_a"/>
    <property type="match status" value="1"/>
</dbReference>
<dbReference type="InterPro" id="IPR005178">
    <property type="entry name" value="Ostalpha/TMEM184C"/>
</dbReference>
<feature type="compositionally biased region" description="Basic and acidic residues" evidence="5">
    <location>
        <begin position="367"/>
        <end position="377"/>
    </location>
</feature>
<dbReference type="OrthoDB" id="5348404at2759"/>
<evidence type="ECO:0000256" key="6">
    <source>
        <dbReference type="SAM" id="Phobius"/>
    </source>
</evidence>
<evidence type="ECO:0000256" key="1">
    <source>
        <dbReference type="ARBA" id="ARBA00004141"/>
    </source>
</evidence>
<feature type="transmembrane region" description="Helical" evidence="6">
    <location>
        <begin position="20"/>
        <end position="38"/>
    </location>
</feature>
<dbReference type="AlphaFoldDB" id="A0A1D1VQE5"/>
<dbReference type="GO" id="GO:0016020">
    <property type="term" value="C:membrane"/>
    <property type="evidence" value="ECO:0007669"/>
    <property type="project" value="UniProtKB-SubCell"/>
</dbReference>
<dbReference type="STRING" id="947166.A0A1D1VQE5"/>
<evidence type="ECO:0000313" key="7">
    <source>
        <dbReference type="EMBL" id="GAV03782.1"/>
    </source>
</evidence>
<dbReference type="EMBL" id="BDGG01000010">
    <property type="protein sequence ID" value="GAV03782.1"/>
    <property type="molecule type" value="Genomic_DNA"/>
</dbReference>
<organism evidence="7 8">
    <name type="scientific">Ramazzottius varieornatus</name>
    <name type="common">Water bear</name>
    <name type="synonym">Tardigrade</name>
    <dbReference type="NCBI Taxonomy" id="947166"/>
    <lineage>
        <taxon>Eukaryota</taxon>
        <taxon>Metazoa</taxon>
        <taxon>Ecdysozoa</taxon>
        <taxon>Tardigrada</taxon>
        <taxon>Eutardigrada</taxon>
        <taxon>Parachela</taxon>
        <taxon>Hypsibioidea</taxon>
        <taxon>Ramazzottiidae</taxon>
        <taxon>Ramazzottius</taxon>
    </lineage>
</organism>
<keyword evidence="3 6" id="KW-1133">Transmembrane helix</keyword>
<comment type="subcellular location">
    <subcellularLocation>
        <location evidence="1">Membrane</location>
        <topology evidence="1">Multi-pass membrane protein</topology>
    </subcellularLocation>
</comment>
<feature type="region of interest" description="Disordered" evidence="5">
    <location>
        <begin position="351"/>
        <end position="393"/>
    </location>
</feature>
<reference evidence="7 8" key="1">
    <citation type="journal article" date="2016" name="Nat. Commun.">
        <title>Extremotolerant tardigrade genome and improved radiotolerance of human cultured cells by tardigrade-unique protein.</title>
        <authorList>
            <person name="Hashimoto T."/>
            <person name="Horikawa D.D."/>
            <person name="Saito Y."/>
            <person name="Kuwahara H."/>
            <person name="Kozuka-Hata H."/>
            <person name="Shin-I T."/>
            <person name="Minakuchi Y."/>
            <person name="Ohishi K."/>
            <person name="Motoyama A."/>
            <person name="Aizu T."/>
            <person name="Enomoto A."/>
            <person name="Kondo K."/>
            <person name="Tanaka S."/>
            <person name="Hara Y."/>
            <person name="Koshikawa S."/>
            <person name="Sagara H."/>
            <person name="Miura T."/>
            <person name="Yokobori S."/>
            <person name="Miyagawa K."/>
            <person name="Suzuki Y."/>
            <person name="Kubo T."/>
            <person name="Oyama M."/>
            <person name="Kohara Y."/>
            <person name="Fujiyama A."/>
            <person name="Arakawa K."/>
            <person name="Katayama T."/>
            <person name="Toyoda A."/>
            <person name="Kunieda T."/>
        </authorList>
    </citation>
    <scope>NUCLEOTIDE SEQUENCE [LARGE SCALE GENOMIC DNA]</scope>
    <source>
        <strain evidence="7 8">YOKOZUNA-1</strain>
    </source>
</reference>
<keyword evidence="8" id="KW-1185">Reference proteome</keyword>
<feature type="transmembrane region" description="Helical" evidence="6">
    <location>
        <begin position="210"/>
        <end position="233"/>
    </location>
</feature>
<evidence type="ECO:0000256" key="2">
    <source>
        <dbReference type="ARBA" id="ARBA00022692"/>
    </source>
</evidence>
<feature type="transmembrane region" description="Helical" evidence="6">
    <location>
        <begin position="84"/>
        <end position="102"/>
    </location>
</feature>
<feature type="region of interest" description="Disordered" evidence="5">
    <location>
        <begin position="406"/>
        <end position="448"/>
    </location>
</feature>
<evidence type="ECO:0000256" key="5">
    <source>
        <dbReference type="SAM" id="MobiDB-lite"/>
    </source>
</evidence>
<dbReference type="PANTHER" id="PTHR23423">
    <property type="entry name" value="ORGANIC SOLUTE TRANSPORTER-RELATED"/>
    <property type="match status" value="1"/>
</dbReference>
<feature type="compositionally biased region" description="Polar residues" evidence="5">
    <location>
        <begin position="382"/>
        <end position="393"/>
    </location>
</feature>
<gene>
    <name evidence="7" type="primary">RvY_14162-1</name>
    <name evidence="7" type="synonym">RvY_14162.1</name>
    <name evidence="7" type="ORF">RvY_14162</name>
</gene>
<comment type="caution">
    <text evidence="7">The sequence shown here is derived from an EMBL/GenBank/DDBJ whole genome shotgun (WGS) entry which is preliminary data.</text>
</comment>
<dbReference type="Proteomes" id="UP000186922">
    <property type="component" value="Unassembled WGS sequence"/>
</dbReference>
<evidence type="ECO:0000256" key="3">
    <source>
        <dbReference type="ARBA" id="ARBA00022989"/>
    </source>
</evidence>
<dbReference type="SMART" id="SM01417">
    <property type="entry name" value="Solute_trans_a"/>
    <property type="match status" value="1"/>
</dbReference>
<evidence type="ECO:0000313" key="8">
    <source>
        <dbReference type="Proteomes" id="UP000186922"/>
    </source>
</evidence>
<evidence type="ECO:0000256" key="4">
    <source>
        <dbReference type="ARBA" id="ARBA00023136"/>
    </source>
</evidence>
<feature type="transmembrane region" description="Helical" evidence="6">
    <location>
        <begin position="177"/>
        <end position="198"/>
    </location>
</feature>